<dbReference type="SMART" id="SM01294">
    <property type="entry name" value="PKS_PP_betabranch"/>
    <property type="match status" value="1"/>
</dbReference>
<dbReference type="InterPro" id="IPR020807">
    <property type="entry name" value="PKS_DH"/>
</dbReference>
<feature type="domain" description="Ketosynthase family 3 (KS3)" evidence="6">
    <location>
        <begin position="2901"/>
        <end position="3323"/>
    </location>
</feature>
<dbReference type="Gene3D" id="3.40.47.10">
    <property type="match status" value="3"/>
</dbReference>
<evidence type="ECO:0000259" key="7">
    <source>
        <dbReference type="PROSITE" id="PS52019"/>
    </source>
</evidence>
<dbReference type="InterPro" id="IPR006162">
    <property type="entry name" value="Ppantetheine_attach_site"/>
</dbReference>
<organism evidence="8 9">
    <name type="scientific">Propionibacterium ruminifibrarum</name>
    <dbReference type="NCBI Taxonomy" id="1962131"/>
    <lineage>
        <taxon>Bacteria</taxon>
        <taxon>Bacillati</taxon>
        <taxon>Actinomycetota</taxon>
        <taxon>Actinomycetes</taxon>
        <taxon>Propionibacteriales</taxon>
        <taxon>Propionibacteriaceae</taxon>
        <taxon>Propionibacterium</taxon>
    </lineage>
</organism>
<dbReference type="OrthoDB" id="9808669at2"/>
<dbReference type="EMBL" id="OMOH01000005">
    <property type="protein sequence ID" value="SPF68544.1"/>
    <property type="molecule type" value="Genomic_DNA"/>
</dbReference>
<dbReference type="SMART" id="SM00822">
    <property type="entry name" value="PKS_KR"/>
    <property type="match status" value="1"/>
</dbReference>
<dbReference type="InterPro" id="IPR050091">
    <property type="entry name" value="PKS_NRPS_Biosynth_Enz"/>
</dbReference>
<dbReference type="GO" id="GO:0006633">
    <property type="term" value="P:fatty acid biosynthetic process"/>
    <property type="evidence" value="ECO:0007669"/>
    <property type="project" value="InterPro"/>
</dbReference>
<dbReference type="InterPro" id="IPR009081">
    <property type="entry name" value="PP-bd_ACP"/>
</dbReference>
<dbReference type="Pfam" id="PF08659">
    <property type="entry name" value="KR"/>
    <property type="match status" value="1"/>
</dbReference>
<dbReference type="PROSITE" id="PS00012">
    <property type="entry name" value="PHOSPHOPANTETHEINE"/>
    <property type="match status" value="1"/>
</dbReference>
<feature type="domain" description="Ketosynthase family 3 (KS3)" evidence="6">
    <location>
        <begin position="1799"/>
        <end position="2222"/>
    </location>
</feature>
<evidence type="ECO:0008006" key="10">
    <source>
        <dbReference type="Google" id="ProtNLM"/>
    </source>
</evidence>
<dbReference type="Proteomes" id="UP000265962">
    <property type="component" value="Unassembled WGS sequence"/>
</dbReference>
<dbReference type="CDD" id="cd00833">
    <property type="entry name" value="PKS"/>
    <property type="match status" value="3"/>
</dbReference>
<dbReference type="InterPro" id="IPR049900">
    <property type="entry name" value="PKS_mFAS_DH"/>
</dbReference>
<feature type="region of interest" description="C-terminal hotdog fold" evidence="4">
    <location>
        <begin position="2624"/>
        <end position="2763"/>
    </location>
</feature>
<dbReference type="Pfam" id="PF16197">
    <property type="entry name" value="KAsynt_C_assoc"/>
    <property type="match status" value="2"/>
</dbReference>
<dbReference type="InterPro" id="IPR014030">
    <property type="entry name" value="Ketoacyl_synth_N"/>
</dbReference>
<feature type="region of interest" description="N-terminal hotdog fold" evidence="4">
    <location>
        <begin position="2487"/>
        <end position="2613"/>
    </location>
</feature>
<dbReference type="RefSeq" id="WP_147385393.1">
    <property type="nucleotide sequence ID" value="NZ_OMOH01000005.1"/>
</dbReference>
<feature type="active site" description="Proton donor; for dehydratase activity" evidence="4">
    <location>
        <position position="2683"/>
    </location>
</feature>
<dbReference type="GO" id="GO:0004312">
    <property type="term" value="F:fatty acid synthase activity"/>
    <property type="evidence" value="ECO:0007669"/>
    <property type="project" value="TreeGrafter"/>
</dbReference>
<dbReference type="Gene3D" id="3.30.70.3290">
    <property type="match status" value="1"/>
</dbReference>
<dbReference type="FunFam" id="3.40.47.10:FF:000019">
    <property type="entry name" value="Polyketide synthase type I"/>
    <property type="match status" value="1"/>
</dbReference>
<proteinExistence type="predicted"/>
<feature type="active site" description="Proton acceptor; for dehydratase activity" evidence="4">
    <location>
        <position position="944"/>
    </location>
</feature>
<dbReference type="InterPro" id="IPR032821">
    <property type="entry name" value="PKS_assoc"/>
</dbReference>
<dbReference type="PANTHER" id="PTHR43775">
    <property type="entry name" value="FATTY ACID SYNTHASE"/>
    <property type="match status" value="1"/>
</dbReference>
<dbReference type="PROSITE" id="PS00606">
    <property type="entry name" value="KS3_1"/>
    <property type="match status" value="1"/>
</dbReference>
<dbReference type="InterPro" id="IPR049551">
    <property type="entry name" value="PKS_DH_C"/>
</dbReference>
<dbReference type="Gene3D" id="1.10.1200.10">
    <property type="entry name" value="ACP-like"/>
    <property type="match status" value="3"/>
</dbReference>
<feature type="domain" description="Ketosynthase family 3 (KS3)" evidence="6">
    <location>
        <begin position="9"/>
        <end position="438"/>
    </location>
</feature>
<dbReference type="GO" id="GO:0071770">
    <property type="term" value="P:DIM/DIP cell wall layer assembly"/>
    <property type="evidence" value="ECO:0007669"/>
    <property type="project" value="TreeGrafter"/>
</dbReference>
<sequence length="3499" mass="374522">MSGIEFRPSQDIAIIGMSARTSLGSDCDELWQALVEQRSAVRPLTRDHLETDAIYRADPDQFGGIEESLFNAPVPEADKFDAGFFRITPREARTMDPQQRLLLEETQHCIDDSGVGIAELRRGDTCVYVGATGNDYALLAFQQGVDTDPYAPLGNFSCMLANRISHTFGLQGESMSLDTACSSSLVAIDLACRQLRSGAGNYGVAAGVCLTNHPWRFVSFSRAHMMSPDGVCRAFDAQANGFVQGEGIGVLLLERLEDAQRKKHRILGVIKGGAVSFGAGVASVSAPNPAAQQRVVGAALTRAGIDPAMVGFIEAHGTGTSLGDPIEIESLTRAFRNINPDTPDQICGVGSIKTNVGHLSSAAGVIGVIKVLMMMRERTLTPSRNLIEENPLIGFSHTPFYPVREVSSWTPVTGQEVLVAGVSGFGFGGVNGHLVITSAPTRPPSTPPRRSVPLLVSAHTPGSLKRLETAWADFARAPRGRDADHEAVVRSAMVGREPQPFRRSAMMGPADSLSDVVADLTGPSEENVQEPLGLTLGPVAWGSLAPDPGEGSSVRRVRDMLRESHLDELADEVVGGLFAGMILLENVEGISYVVCGRDQGLIGLILCGALSPADGFIAYRDRSAWSDLQVNRPDVELRSGDGRPWLRPTELPVGYLADLVSAVREDIAVSSADTDAILQMFNHQFTYQRFVKQWLESLRAVASVDSPIGQLATDHRGLVVQLAGTEAGRLALGVIHESSRRRIQRKWALHEADSATAIAELGRLVDGGHLGMDAVMELLLADVDANDISLSGLESLTPARISEDFPMLYAAQQAPGSLDQVMARLDGHSPAGATALCVGDGQRIVSSVGACDDLAQAITTLWTAGAQVHWDTLYEFVTEPASIPMTQFDRQRYWINPAVIPSPGSNQRTFPLLGSPAESSVDSASGASVVVTTISAEQSVVRDHVVGDVAILPGTAYVELAMEAFEAVTGARAAGVRKVSWLRPMEFGQGVGSRKVKVFLAHSDGGEHHFSVSSYQSNEWTEHAKGMVHGHSQTQEVSQTPALDVTTLLGQAHFSFTKQQVYGTVFSEAIGFDYGPAFQMTGSAHGLGDRSVEVLDTADALLKSPQGYRAHPAVLDASLRAVNWLGSQEDCTSLVMQVPFSMEEFRIAGDLVGAKYVVARMSPQACSSSVRVHDIDVFATDGRCVAQVRGFVLRPLAVGHRVDGLEVFTRELSPVVGDRARPLTSPDAVFLVADAACDPGLRDVADTMARHRASAGADLRIVTDLPALLETVDVGAGTRIEVIQCAPGASEAATPDTAPVLDINDWFKQVADHEWVVRHVVLARDDIPVDPFIGCLDVFTKSIRFVYPEFTVGVIAVEADTSGGLVQLSQETMDAALARIADVAYQVVGSEGIRAHRFVPAEASPIIDAQVIRPGSTYLVSGGAGGIALELVRHYLCEVDAHFVLLGRRDPEQLPDEVRQALRDLGSTVEYRACDVTDSAALDMVVDDIIAGPRPLAGVFHLAGGIVPLNARELGRDALHDALAAKVIGAHHLDRATSHLKLDFFVVFSSLSAVVGDSMGSGYALANQALNTFAELRCRRVAAERGSGRTCSVMWPVWASGALRPTDDQDVVLKKYFGLRELESGEAFLALNRIIAKGITVSMVLDGDPTRYDALVERPDAQKSARPVAELVTDRAAVPSAGKGRSQVTEWIRGLISEESGIDASAISDSADLGCYGIDSIMIINLLEKMGARFVDLPSTLFFERQTIKEITDYLEQHDPSACEGFMHAAGAEAPEQPCVVSDAPCASSQSPVAPSPVDEPIAVIGLAGVYPQSDDLEEFWRHLLAGDDCIEVVPANRWDHGQYFSAGGGTDRVNVQWGGFLNDVRGFDARFFGISYREGKSMDPQERLFLETVYHAFNDAGYPRQRIQGTDTAVYVGVMNGLYQMIEAEELAVGHVVEARSTYAAIPNRVSFVFDLRGPSMALDTMCSSSLTALHLACEELRRGCSHMAVAGGVNLITHPAKYVFLSEQHFGSTEGKCRAFGDGGDGYVPGEGVGAVILKPLSAALADGDRIHGVIRATGLNHGGRTNGFTVPNPRAQKTLVASVLDRAGVVAGELGYVEAHGTGTVLGDPIEVTSLVGAFSQCGLDFGERGVPIGSVKANIGHTESTAGIASLTKVLLQMKHRRIVPSIHADPPNPRLRLEETPLRVLRDSAPWDVNAHPTALISSFGAGGSNAHVVLSALPGNLDHGNRISSDNGQLIILSAVSREALDEQVESLLGWLRERSVGEGYARILLVVVGAVAAVLGVTDDDVTSDQSLRDLGFVSDDFGRLWNELEARAGRAIRFSLAEDTTVGDIARQLNEQGSSGSGSVEYAADDSGAMLASIARTLQQHREPLEARAAFVARSLGHLEGLLRAFLDGRSDLDVSFGMVDRYRTQTPIANDLLSAAAANGAWHDVARGWVSGQDSDWSILYTDDAVPFLDDLPGYRFHHTPLWIDRRTVTGIRHGVGSDLAPLRARVMVPEDGSPTRFRWGLDPQDPVVADHVIGGHPLVPAAAQIMAVRGCMRMLGEQQMTTLSDITFVAPIQVTSHTEVEMSLHRQGSAIAATVETIRPDGERTLHSRMVLGSGCLDGARSPISLAVRGDQLSRNDIYAAFQNEGIDYAGSFRSLESVTRGVEVATAVLDGALSSIPDPELAAVCRLDAALQLSSVFVGPLAGGVARPHVPAGLESITFIDATGIPTTAVVQRRSEDVFDARLCSASGEVVLVVSGLRVAPLCGHDSRPDPECSQQEVLEADGLDSWVREEIRGDILRVLASKVEMPLDQINPDWTFVDLGVDSVVGLQIIDELNELFQCSIRSTALFDLPTVGQLADHLSQDEHVVSVVSRRVHSGTQTRVPESTDHALATVVVPDSVATPNTEREPIAVIGMSGNFPGARTPEAFWELLSEGRSSVSEVPVDRWDAENLHRDDVGDMAGCVSKWGGFIAGPDLMDPEFFHLTGYESKWLDPEQRIMLTQAWHALNDAGYAEHNPHAARTGVFVGCCPGDYQDLVLEAKVPLEPQVFWGTSPSVVAGRIAYALDLQGPCASFDTACSSALTAAYFACESLWSGACDMALVGGVSLMLSPKYHLMASHVGMLSPSARCASFSDDADGFVPSEGAGAFVLKPLSRAMQDSDQVLGLIRGIGINQDGRTNGLTAPNPRAQTALIKGIHEKFSIDPSSVSYIEAHGTGTPLGDVVEVQALTEVFGAGPTRERCGLGSVKSNIGHASAASGVAGLLKILLSMRHRMLPASLNLHAINPKIDMDSSPFEVITELRPWRSQGPLRAGLSSFGFSGTNVHVVVDESPTAARIGHAATDGGDYLFPITARNAELLRVTIRDLVDHLERQPGGSIVDLSYTLISRRTRFQQAQVVVSASSAKELIQSLRRVMNDPVLGTRPADMPDPDVARGERYRGARLVHVPSAPLAERHLWFSAESAVSTEQRSTAIPDGDLLGVFTSLRDGDVSLEAVEELLKGMPDVR</sequence>
<dbReference type="Pfam" id="PF21089">
    <property type="entry name" value="PKS_DH_N"/>
    <property type="match status" value="2"/>
</dbReference>
<dbReference type="PROSITE" id="PS50075">
    <property type="entry name" value="CARRIER"/>
    <property type="match status" value="2"/>
</dbReference>
<dbReference type="InterPro" id="IPR013968">
    <property type="entry name" value="PKS_KR"/>
</dbReference>
<evidence type="ECO:0000256" key="4">
    <source>
        <dbReference type="PROSITE-ProRule" id="PRU01363"/>
    </source>
</evidence>
<evidence type="ECO:0000256" key="3">
    <source>
        <dbReference type="ARBA" id="ARBA00022679"/>
    </source>
</evidence>
<dbReference type="InterPro" id="IPR042104">
    <property type="entry name" value="PKS_dehydratase_sf"/>
</dbReference>
<evidence type="ECO:0000256" key="2">
    <source>
        <dbReference type="ARBA" id="ARBA00022553"/>
    </source>
</evidence>
<dbReference type="GO" id="GO:0005886">
    <property type="term" value="C:plasma membrane"/>
    <property type="evidence" value="ECO:0007669"/>
    <property type="project" value="TreeGrafter"/>
</dbReference>
<keyword evidence="3" id="KW-0808">Transferase</keyword>
<feature type="domain" description="PKS/mFAS DH" evidence="7">
    <location>
        <begin position="910"/>
        <end position="1202"/>
    </location>
</feature>
<gene>
    <name evidence="8" type="ORF">PROPJV5_1525</name>
</gene>
<dbReference type="SUPFAM" id="SSF47336">
    <property type="entry name" value="ACP-like"/>
    <property type="match status" value="3"/>
</dbReference>
<keyword evidence="1" id="KW-0596">Phosphopantetheine</keyword>
<feature type="active site" description="Proton acceptor; for dehydratase activity" evidence="4">
    <location>
        <position position="2525"/>
    </location>
</feature>
<dbReference type="InterPro" id="IPR036291">
    <property type="entry name" value="NAD(P)-bd_dom_sf"/>
</dbReference>
<protein>
    <recommendedName>
        <fullName evidence="10">Acyl transferase domain-containing protein</fullName>
    </recommendedName>
</protein>
<dbReference type="InterPro" id="IPR057326">
    <property type="entry name" value="KR_dom"/>
</dbReference>
<evidence type="ECO:0000259" key="5">
    <source>
        <dbReference type="PROSITE" id="PS50075"/>
    </source>
</evidence>
<dbReference type="Pfam" id="PF14765">
    <property type="entry name" value="PS-DH"/>
    <property type="match status" value="2"/>
</dbReference>
<evidence type="ECO:0000256" key="1">
    <source>
        <dbReference type="ARBA" id="ARBA00022450"/>
    </source>
</evidence>
<dbReference type="SMART" id="SM00823">
    <property type="entry name" value="PKS_PP"/>
    <property type="match status" value="2"/>
</dbReference>
<dbReference type="PROSITE" id="PS52004">
    <property type="entry name" value="KS3_2"/>
    <property type="match status" value="3"/>
</dbReference>
<feature type="active site" description="Proton donor; for dehydratase activity" evidence="4">
    <location>
        <position position="1116"/>
    </location>
</feature>
<dbReference type="SUPFAM" id="SSF53901">
    <property type="entry name" value="Thiolase-like"/>
    <property type="match status" value="3"/>
</dbReference>
<name>A0A375I154_9ACTN</name>
<dbReference type="InterPro" id="IPR020806">
    <property type="entry name" value="PKS_PP-bd"/>
</dbReference>
<accession>A0A375I154</accession>
<dbReference type="InterPro" id="IPR049552">
    <property type="entry name" value="PKS_DH_N"/>
</dbReference>
<dbReference type="SMART" id="SM00826">
    <property type="entry name" value="PKS_DH"/>
    <property type="match status" value="2"/>
</dbReference>
<dbReference type="GO" id="GO:0005737">
    <property type="term" value="C:cytoplasm"/>
    <property type="evidence" value="ECO:0007669"/>
    <property type="project" value="TreeGrafter"/>
</dbReference>
<dbReference type="Gene3D" id="1.10.1240.100">
    <property type="match status" value="3"/>
</dbReference>
<dbReference type="GO" id="GO:0031177">
    <property type="term" value="F:phosphopantetheine binding"/>
    <property type="evidence" value="ECO:0007669"/>
    <property type="project" value="InterPro"/>
</dbReference>
<evidence type="ECO:0000313" key="9">
    <source>
        <dbReference type="Proteomes" id="UP000265962"/>
    </source>
</evidence>
<feature type="region of interest" description="C-terminal hotdog fold" evidence="4">
    <location>
        <begin position="1053"/>
        <end position="1202"/>
    </location>
</feature>
<feature type="domain" description="Carrier" evidence="5">
    <location>
        <begin position="2785"/>
        <end position="2859"/>
    </location>
</feature>
<dbReference type="Pfam" id="PF00109">
    <property type="entry name" value="ketoacyl-synt"/>
    <property type="match status" value="3"/>
</dbReference>
<keyword evidence="2" id="KW-0597">Phosphoprotein</keyword>
<feature type="domain" description="Carrier" evidence="5">
    <location>
        <begin position="1686"/>
        <end position="1759"/>
    </location>
</feature>
<evidence type="ECO:0000259" key="6">
    <source>
        <dbReference type="PROSITE" id="PS52004"/>
    </source>
</evidence>
<dbReference type="SUPFAM" id="SSF51735">
    <property type="entry name" value="NAD(P)-binding Rossmann-fold domains"/>
    <property type="match status" value="1"/>
</dbReference>
<dbReference type="SMART" id="SM00825">
    <property type="entry name" value="PKS_KS"/>
    <property type="match status" value="3"/>
</dbReference>
<dbReference type="InterPro" id="IPR036736">
    <property type="entry name" value="ACP-like_sf"/>
</dbReference>
<dbReference type="Pfam" id="PF00550">
    <property type="entry name" value="PP-binding"/>
    <property type="match status" value="2"/>
</dbReference>
<dbReference type="PANTHER" id="PTHR43775:SF37">
    <property type="entry name" value="SI:DKEY-61P9.11"/>
    <property type="match status" value="1"/>
</dbReference>
<dbReference type="InterPro" id="IPR014031">
    <property type="entry name" value="Ketoacyl_synth_C"/>
</dbReference>
<dbReference type="InterPro" id="IPR018201">
    <property type="entry name" value="Ketoacyl_synth_AS"/>
</dbReference>
<evidence type="ECO:0000313" key="8">
    <source>
        <dbReference type="EMBL" id="SPF68544.1"/>
    </source>
</evidence>
<dbReference type="InterPro" id="IPR020841">
    <property type="entry name" value="PKS_Beta-ketoAc_synthase_dom"/>
</dbReference>
<reference evidence="9" key="1">
    <citation type="submission" date="2018-02" db="EMBL/GenBank/DDBJ databases">
        <authorList>
            <person name="Hornung B."/>
        </authorList>
    </citation>
    <scope>NUCLEOTIDE SEQUENCE [LARGE SCALE GENOMIC DNA]</scope>
</reference>
<dbReference type="Pfam" id="PF02801">
    <property type="entry name" value="Ketoacyl-synt_C"/>
    <property type="match status" value="3"/>
</dbReference>
<feature type="domain" description="PKS/mFAS DH" evidence="7">
    <location>
        <begin position="2487"/>
        <end position="2763"/>
    </location>
</feature>
<dbReference type="GO" id="GO:0004315">
    <property type="term" value="F:3-oxoacyl-[acyl-carrier-protein] synthase activity"/>
    <property type="evidence" value="ECO:0007669"/>
    <property type="project" value="InterPro"/>
</dbReference>
<keyword evidence="9" id="KW-1185">Reference proteome</keyword>
<dbReference type="Gene3D" id="3.10.129.110">
    <property type="entry name" value="Polyketide synthase dehydratase"/>
    <property type="match status" value="2"/>
</dbReference>
<dbReference type="PROSITE" id="PS52019">
    <property type="entry name" value="PKS_MFAS_DH"/>
    <property type="match status" value="2"/>
</dbReference>
<dbReference type="Gene3D" id="3.40.50.720">
    <property type="entry name" value="NAD(P)-binding Rossmann-like Domain"/>
    <property type="match status" value="1"/>
</dbReference>
<feature type="region of interest" description="N-terminal hotdog fold" evidence="4">
    <location>
        <begin position="910"/>
        <end position="1035"/>
    </location>
</feature>
<dbReference type="InterPro" id="IPR016039">
    <property type="entry name" value="Thiolase-like"/>
</dbReference>